<dbReference type="SMART" id="SM00028">
    <property type="entry name" value="TPR"/>
    <property type="match status" value="3"/>
</dbReference>
<dbReference type="Gene3D" id="1.25.40.10">
    <property type="entry name" value="Tetratricopeptide repeat domain"/>
    <property type="match status" value="1"/>
</dbReference>
<name>A0ABY8QFB7_9RHOB</name>
<dbReference type="InterPro" id="IPR011990">
    <property type="entry name" value="TPR-like_helical_dom_sf"/>
</dbReference>
<dbReference type="InterPro" id="IPR027417">
    <property type="entry name" value="P-loop_NTPase"/>
</dbReference>
<evidence type="ECO:0000313" key="3">
    <source>
        <dbReference type="EMBL" id="WGW02708.1"/>
    </source>
</evidence>
<dbReference type="Proteomes" id="UP001241605">
    <property type="component" value="Chromosome"/>
</dbReference>
<dbReference type="PANTHER" id="PTHR12788:SF10">
    <property type="entry name" value="PROTEIN-TYROSINE SULFOTRANSFERASE"/>
    <property type="match status" value="1"/>
</dbReference>
<protein>
    <submittedName>
        <fullName evidence="3">Sulfotransferase</fullName>
    </submittedName>
</protein>
<dbReference type="Pfam" id="PF13432">
    <property type="entry name" value="TPR_16"/>
    <property type="match status" value="1"/>
</dbReference>
<feature type="repeat" description="TPR" evidence="2">
    <location>
        <begin position="103"/>
        <end position="136"/>
    </location>
</feature>
<keyword evidence="1" id="KW-0808">Transferase</keyword>
<keyword evidence="4" id="KW-1185">Reference proteome</keyword>
<dbReference type="Pfam" id="PF13469">
    <property type="entry name" value="Sulfotransfer_3"/>
    <property type="match status" value="1"/>
</dbReference>
<reference evidence="3 4" key="1">
    <citation type="submission" date="2023-05" db="EMBL/GenBank/DDBJ databases">
        <title>YMD87, complete Genome.</title>
        <authorList>
            <person name="Zhang J."/>
            <person name="Xu X."/>
        </authorList>
    </citation>
    <scope>NUCLEOTIDE SEQUENCE [LARGE SCALE GENOMIC DNA]</scope>
    <source>
        <strain evidence="3 4">YMD87</strain>
    </source>
</reference>
<dbReference type="EMBL" id="CP124616">
    <property type="protein sequence ID" value="WGW02708.1"/>
    <property type="molecule type" value="Genomic_DNA"/>
</dbReference>
<proteinExistence type="predicted"/>
<keyword evidence="2" id="KW-0802">TPR repeat</keyword>
<organism evidence="3 4">
    <name type="scientific">Tropicibacter oceani</name>
    <dbReference type="NCBI Taxonomy" id="3058420"/>
    <lineage>
        <taxon>Bacteria</taxon>
        <taxon>Pseudomonadati</taxon>
        <taxon>Pseudomonadota</taxon>
        <taxon>Alphaproteobacteria</taxon>
        <taxon>Rhodobacterales</taxon>
        <taxon>Roseobacteraceae</taxon>
        <taxon>Tropicibacter</taxon>
    </lineage>
</organism>
<evidence type="ECO:0000256" key="1">
    <source>
        <dbReference type="ARBA" id="ARBA00022679"/>
    </source>
</evidence>
<evidence type="ECO:0000256" key="2">
    <source>
        <dbReference type="PROSITE-ProRule" id="PRU00339"/>
    </source>
</evidence>
<dbReference type="PROSITE" id="PS50005">
    <property type="entry name" value="TPR"/>
    <property type="match status" value="2"/>
</dbReference>
<feature type="repeat" description="TPR" evidence="2">
    <location>
        <begin position="171"/>
        <end position="204"/>
    </location>
</feature>
<dbReference type="InterPro" id="IPR019734">
    <property type="entry name" value="TPR_rpt"/>
</dbReference>
<dbReference type="SUPFAM" id="SSF52540">
    <property type="entry name" value="P-loop containing nucleoside triphosphate hydrolases"/>
    <property type="match status" value="1"/>
</dbReference>
<accession>A0ABY8QFB7</accession>
<evidence type="ECO:0000313" key="4">
    <source>
        <dbReference type="Proteomes" id="UP001241605"/>
    </source>
</evidence>
<dbReference type="Gene3D" id="3.40.50.300">
    <property type="entry name" value="P-loop containing nucleotide triphosphate hydrolases"/>
    <property type="match status" value="1"/>
</dbReference>
<dbReference type="RefSeq" id="WP_282299340.1">
    <property type="nucleotide sequence ID" value="NZ_CP124616.1"/>
</dbReference>
<dbReference type="InterPro" id="IPR026634">
    <property type="entry name" value="TPST-like"/>
</dbReference>
<sequence length="596" mass="65053">MSPRPAPTFAPQVDPVAHAAKLSAAGKPAEAAALLRRVLSRDSRNAAARKALAGLGKHARPALNLTPQDRKDAKALERAVSGAKWPQVISGARALLGRQPLMGDAANALGTALRMSGQLNDAMRAYDHALRADPALPDSYINLSALLLQMNQPAAALDAAQAALDVAPKMAESHLAMGLALYDLDRISEAEGQLRQAVDLGPENPLNWDALCRTLERLNRLDDLGQTVQQALKACPDHPLLQLHAAAALSRRKDNAAALALLDRIKADALPPHSRSVLEELRGRVLDALGHCDEAFAAYTRMNDLQRRLHVKPGKPNSYAAMVDARLGGLDDLPAAWPQTLDSGPQPVFLVGFPRSGTTLLDTILRGHDHLAVVEEQPLCAHLSKGIAPDGEAAALAALTPQQIDQRRAAYLADFERHLGAPLNGRLPVDKMPLNLSEAGAIARHFPGAKFILALRHPADSVLSCYMQNFRPNEAMNNFLDLEQAARLYDRVFTLFDAYRARLGLDVVEIRYEDLITDLRGAVEPVLTHLGLDWHDDMADYQSAARARPVIRTPSYKQVTQGLYTSAQGRWHRYQAHMTPALDHLKPWIERWGYDA</sequence>
<gene>
    <name evidence="3" type="ORF">QF118_12250</name>
</gene>
<dbReference type="SUPFAM" id="SSF48452">
    <property type="entry name" value="TPR-like"/>
    <property type="match status" value="1"/>
</dbReference>
<dbReference type="PANTHER" id="PTHR12788">
    <property type="entry name" value="PROTEIN-TYROSINE SULFOTRANSFERASE 2"/>
    <property type="match status" value="1"/>
</dbReference>